<proteinExistence type="predicted"/>
<sequence length="238" mass="26685">MYNLEDRKMKEINYRIITLALLSVLFFMPIHAQNCQPSGTYTDASGEKNTIAAGDTYAASAPLSVSFAANPVAGINPNTRYEWHFFAQDNPRNALLVRYEENTDYTFTKAGTTLVYLYEILDGDTTRYDAINISISESSLQMPNAFTPNGDGINDVYRAKPGYKSIVEFRAIIFNRWGQKLYEWTDPAGGWDGKYKGKDVAQGTYFVNVTAKGADGKVFNIKRDVNLLRGYSQTTPNN</sequence>
<dbReference type="AlphaFoldDB" id="G6AGC3"/>
<keyword evidence="1" id="KW-0732">Signal</keyword>
<feature type="signal peptide" evidence="1">
    <location>
        <begin position="1"/>
        <end position="32"/>
    </location>
</feature>
<accession>G6AGC3</accession>
<dbReference type="Proteomes" id="UP000004597">
    <property type="component" value="Unassembled WGS sequence"/>
</dbReference>
<name>G6AGC3_9BACT</name>
<evidence type="ECO:0000256" key="1">
    <source>
        <dbReference type="SAM" id="SignalP"/>
    </source>
</evidence>
<feature type="chain" id="PRO_5003485221" description="Gliding motility-associated C-terminal domain-containing protein" evidence="1">
    <location>
        <begin position="33"/>
        <end position="238"/>
    </location>
</feature>
<evidence type="ECO:0000313" key="3">
    <source>
        <dbReference type="Proteomes" id="UP000004597"/>
    </source>
</evidence>
<evidence type="ECO:0008006" key="4">
    <source>
        <dbReference type="Google" id="ProtNLM"/>
    </source>
</evidence>
<dbReference type="STRING" id="857291.HMPREF9138_01150"/>
<dbReference type="InterPro" id="IPR026341">
    <property type="entry name" value="T9SS_type_B"/>
</dbReference>
<evidence type="ECO:0000313" key="2">
    <source>
        <dbReference type="EMBL" id="EHG16314.1"/>
    </source>
</evidence>
<protein>
    <recommendedName>
        <fullName evidence="4">Gliding motility-associated C-terminal domain-containing protein</fullName>
    </recommendedName>
</protein>
<reference evidence="2 3" key="1">
    <citation type="submission" date="2011-10" db="EMBL/GenBank/DDBJ databases">
        <title>The Genome Sequence of Prevotella histicola F0411.</title>
        <authorList>
            <consortium name="The Broad Institute Genome Sequencing Platform"/>
            <person name="Earl A."/>
            <person name="Ward D."/>
            <person name="Feldgarden M."/>
            <person name="Gevers D."/>
            <person name="Izard J."/>
            <person name="Ganesan A."/>
            <person name="Blanton J.M."/>
            <person name="Baranova O.V."/>
            <person name="Tanner A.C."/>
            <person name="Mathney J.M.J."/>
            <person name="Dewhirst F.E."/>
            <person name="Young S.K."/>
            <person name="Zeng Q."/>
            <person name="Gargeya S."/>
            <person name="Fitzgerald M."/>
            <person name="Haas B."/>
            <person name="Abouelleil A."/>
            <person name="Alvarado L."/>
            <person name="Arachchi H.M."/>
            <person name="Berlin A."/>
            <person name="Brown A."/>
            <person name="Chapman S.B."/>
            <person name="Chen Z."/>
            <person name="Dunbar C."/>
            <person name="Freedman E."/>
            <person name="Gearin G."/>
            <person name="Gellesch M."/>
            <person name="Goldberg J."/>
            <person name="Griggs A."/>
            <person name="Gujja S."/>
            <person name="Heiman D."/>
            <person name="Howarth C."/>
            <person name="Larson L."/>
            <person name="Lui A."/>
            <person name="MacDonald P.J.P."/>
            <person name="Montmayeur A."/>
            <person name="Murphy C."/>
            <person name="Neiman D."/>
            <person name="Pearson M."/>
            <person name="Priest M."/>
            <person name="Roberts A."/>
            <person name="Saif S."/>
            <person name="Shea T."/>
            <person name="Shenoy N."/>
            <person name="Sisk P."/>
            <person name="Stolte C."/>
            <person name="Sykes S."/>
            <person name="Wortman J."/>
            <person name="Nusbaum C."/>
            <person name="Birren B."/>
        </authorList>
    </citation>
    <scope>NUCLEOTIDE SEQUENCE [LARGE SCALE GENOMIC DNA]</scope>
    <source>
        <strain evidence="2 3">F0411</strain>
    </source>
</reference>
<dbReference type="Pfam" id="PF13585">
    <property type="entry name" value="CHU_C"/>
    <property type="match status" value="1"/>
</dbReference>
<gene>
    <name evidence="2" type="ORF">HMPREF9138_01150</name>
</gene>
<comment type="caution">
    <text evidence="2">The sequence shown here is derived from an EMBL/GenBank/DDBJ whole genome shotgun (WGS) entry which is preliminary data.</text>
</comment>
<organism evidence="2 3">
    <name type="scientific">Prevotella histicola F0411</name>
    <dbReference type="NCBI Taxonomy" id="857291"/>
    <lineage>
        <taxon>Bacteria</taxon>
        <taxon>Pseudomonadati</taxon>
        <taxon>Bacteroidota</taxon>
        <taxon>Bacteroidia</taxon>
        <taxon>Bacteroidales</taxon>
        <taxon>Prevotellaceae</taxon>
        <taxon>Prevotella</taxon>
    </lineage>
</organism>
<keyword evidence="3" id="KW-1185">Reference proteome</keyword>
<dbReference type="EMBL" id="AFXP01000009">
    <property type="protein sequence ID" value="EHG16314.1"/>
    <property type="molecule type" value="Genomic_DNA"/>
</dbReference>
<dbReference type="PATRIC" id="fig|857291.3.peg.1149"/>
<dbReference type="NCBIfam" id="TIGR04131">
    <property type="entry name" value="Bac_Flav_CTERM"/>
    <property type="match status" value="1"/>
</dbReference>
<dbReference type="HOGENOM" id="CLU_079879_0_0_10"/>